<dbReference type="AlphaFoldDB" id="A0AAV1J3W9"/>
<dbReference type="Pfam" id="PF15929">
    <property type="entry name" value="Myofilin"/>
    <property type="match status" value="1"/>
</dbReference>
<dbReference type="EMBL" id="CAVLEF010000004">
    <property type="protein sequence ID" value="CAK1543124.1"/>
    <property type="molecule type" value="Genomic_DNA"/>
</dbReference>
<reference evidence="1 2" key="1">
    <citation type="submission" date="2023-11" db="EMBL/GenBank/DDBJ databases">
        <authorList>
            <person name="Okamura Y."/>
        </authorList>
    </citation>
    <scope>NUCLEOTIDE SEQUENCE [LARGE SCALE GENOMIC DNA]</scope>
</reference>
<keyword evidence="2" id="KW-1185">Reference proteome</keyword>
<evidence type="ECO:0000313" key="2">
    <source>
        <dbReference type="Proteomes" id="UP001497472"/>
    </source>
</evidence>
<gene>
    <name evidence="1" type="ORF">LNINA_LOCUS2960</name>
</gene>
<sequence>MRNVAISMRKTPHRKRRTYDARRESCKLAIVAPSTTVRYTDTVPASLQTVSSCQLGNGCLGVSLRVPFYLFNSQVDLLRFGLARSWAPPPNAPVRARPAPTLNVGSSYNTPAINDHYLIENEHDTPFWQSFVRSLKGSEDIRAEERYRPSRRSVFPELLSTYPYSKSIYDDPVAAAERITVPGYRYLPVHREVYGYSPRPIYAHNYPRSLEAYRPIYHVPRRIRRGVDPFDAHKAWQDHLDRLAAIDRLYPSRYGLYLKDRAYPITDLSAPIVDPLNPKSLKGIEYEPDNKPSWGTGSWPSRLSDTFSKDPFFADAEKWAGFDRSLRGKSPTPVKPRISVPRDSEVAFDADGAPLYNAGGLRRRPWADIFNPSPSLPISAITRDPFWYDWPELRPMARWDRSPSYIRDSYLSPVKRTFLWDKHPIRPLAAAF</sequence>
<protein>
    <recommendedName>
        <fullName evidence="3">Myofilin</fullName>
    </recommendedName>
</protein>
<evidence type="ECO:0008006" key="3">
    <source>
        <dbReference type="Google" id="ProtNLM"/>
    </source>
</evidence>
<dbReference type="Proteomes" id="UP001497472">
    <property type="component" value="Unassembled WGS sequence"/>
</dbReference>
<organism evidence="1 2">
    <name type="scientific">Leptosia nina</name>
    <dbReference type="NCBI Taxonomy" id="320188"/>
    <lineage>
        <taxon>Eukaryota</taxon>
        <taxon>Metazoa</taxon>
        <taxon>Ecdysozoa</taxon>
        <taxon>Arthropoda</taxon>
        <taxon>Hexapoda</taxon>
        <taxon>Insecta</taxon>
        <taxon>Pterygota</taxon>
        <taxon>Neoptera</taxon>
        <taxon>Endopterygota</taxon>
        <taxon>Lepidoptera</taxon>
        <taxon>Glossata</taxon>
        <taxon>Ditrysia</taxon>
        <taxon>Papilionoidea</taxon>
        <taxon>Pieridae</taxon>
        <taxon>Pierinae</taxon>
        <taxon>Leptosia</taxon>
    </lineage>
</organism>
<name>A0AAV1J3W9_9NEOP</name>
<dbReference type="InterPro" id="IPR031828">
    <property type="entry name" value="Myofilin"/>
</dbReference>
<proteinExistence type="predicted"/>
<evidence type="ECO:0000313" key="1">
    <source>
        <dbReference type="EMBL" id="CAK1543124.1"/>
    </source>
</evidence>
<comment type="caution">
    <text evidence="1">The sequence shown here is derived from an EMBL/GenBank/DDBJ whole genome shotgun (WGS) entry which is preliminary data.</text>
</comment>
<accession>A0AAV1J3W9</accession>